<dbReference type="RefSeq" id="WP_138078581.1">
    <property type="nucleotide sequence ID" value="NZ_CP040004.1"/>
</dbReference>
<dbReference type="GO" id="GO:0015935">
    <property type="term" value="C:small ribosomal subunit"/>
    <property type="evidence" value="ECO:0007669"/>
    <property type="project" value="InterPro"/>
</dbReference>
<feature type="region of interest" description="Involved in Mg(2+) ion dislocation from EF-Tu" evidence="7">
    <location>
        <begin position="323"/>
        <end position="326"/>
    </location>
</feature>
<dbReference type="InterPro" id="IPR023591">
    <property type="entry name" value="Ribosomal_uS2_flav_dom_sf"/>
</dbReference>
<dbReference type="InterPro" id="IPR001865">
    <property type="entry name" value="Ribosomal_uS2"/>
</dbReference>
<dbReference type="GO" id="GO:0003735">
    <property type="term" value="F:structural constituent of ribosome"/>
    <property type="evidence" value="ECO:0007669"/>
    <property type="project" value="InterPro"/>
</dbReference>
<gene>
    <name evidence="8 13" type="primary">rpsB</name>
    <name evidence="7" type="synonym">tsf</name>
    <name evidence="13" type="ORF">FBF37_00890</name>
</gene>
<dbReference type="InterPro" id="IPR036402">
    <property type="entry name" value="EF-Ts_dimer_sf"/>
</dbReference>
<evidence type="ECO:0000259" key="12">
    <source>
        <dbReference type="Pfam" id="PF00889"/>
    </source>
</evidence>
<dbReference type="PROSITE" id="PS00963">
    <property type="entry name" value="RIBOSOMAL_S2_2"/>
    <property type="match status" value="1"/>
</dbReference>
<dbReference type="PANTHER" id="PTHR11741">
    <property type="entry name" value="ELONGATION FACTOR TS"/>
    <property type="match status" value="1"/>
</dbReference>
<evidence type="ECO:0000256" key="3">
    <source>
        <dbReference type="ARBA" id="ARBA00022768"/>
    </source>
</evidence>
<comment type="similarity">
    <text evidence="2 8 11">Belongs to the universal ribosomal protein uS2 family.</text>
</comment>
<name>A0A4P9A2P7_9BACT</name>
<dbReference type="EMBL" id="CP040004">
    <property type="protein sequence ID" value="QCT42029.1"/>
    <property type="molecule type" value="Genomic_DNA"/>
</dbReference>
<comment type="similarity">
    <text evidence="1 7 9">Belongs to the EF-Ts family.</text>
</comment>
<dbReference type="PROSITE" id="PS01126">
    <property type="entry name" value="EF_TS_1"/>
    <property type="match status" value="1"/>
</dbReference>
<keyword evidence="7" id="KW-0963">Cytoplasm</keyword>
<evidence type="ECO:0000256" key="4">
    <source>
        <dbReference type="ARBA" id="ARBA00022917"/>
    </source>
</evidence>
<accession>A0A4P9A2P7</accession>
<dbReference type="Gene3D" id="1.10.287.610">
    <property type="entry name" value="Helix hairpin bin"/>
    <property type="match status" value="1"/>
</dbReference>
<dbReference type="Proteomes" id="UP000310639">
    <property type="component" value="Chromosome"/>
</dbReference>
<evidence type="ECO:0000256" key="11">
    <source>
        <dbReference type="RuleBase" id="RU003631"/>
    </source>
</evidence>
<dbReference type="InterPro" id="IPR014039">
    <property type="entry name" value="Transl_elong_EFTs/EF1B_dimer"/>
</dbReference>
<dbReference type="FunFam" id="1.10.8.10:FF:000001">
    <property type="entry name" value="Elongation factor Ts"/>
    <property type="match status" value="1"/>
</dbReference>
<dbReference type="InterPro" id="IPR018130">
    <property type="entry name" value="Ribosomal_uS2_CS"/>
</dbReference>
<evidence type="ECO:0000313" key="13">
    <source>
        <dbReference type="EMBL" id="QCT42029.1"/>
    </source>
</evidence>
<dbReference type="PRINTS" id="PR00395">
    <property type="entry name" value="RIBOSOMALS2"/>
</dbReference>
<dbReference type="InterPro" id="IPR009060">
    <property type="entry name" value="UBA-like_sf"/>
</dbReference>
<dbReference type="Gene3D" id="1.10.8.10">
    <property type="entry name" value="DNA helicase RuvA subunit, C-terminal domain"/>
    <property type="match status" value="1"/>
</dbReference>
<dbReference type="PROSITE" id="PS01127">
    <property type="entry name" value="EF_TS_2"/>
    <property type="match status" value="1"/>
</dbReference>
<dbReference type="Pfam" id="PF00318">
    <property type="entry name" value="Ribosomal_S2"/>
    <property type="match status" value="1"/>
</dbReference>
<evidence type="ECO:0000313" key="14">
    <source>
        <dbReference type="Proteomes" id="UP000310639"/>
    </source>
</evidence>
<dbReference type="OrthoDB" id="9808036at2"/>
<evidence type="ECO:0000256" key="1">
    <source>
        <dbReference type="ARBA" id="ARBA00005532"/>
    </source>
</evidence>
<dbReference type="PANTHER" id="PTHR11741:SF0">
    <property type="entry name" value="ELONGATION FACTOR TS, MITOCHONDRIAL"/>
    <property type="match status" value="1"/>
</dbReference>
<sequence length="441" mass="49016">MSVKVDIKALLESGVHFGHKTSRWHPKMAPYIHSKRQDSHIIDLVKTVEALDKALPELTKIAGSGRKVLFVGTKKQAKDVVRQAAEKINQPYVVERWIGGMLTNGSTITQQIKKLKNLEKRMASGDLEKRYNKLEVQRFQEEIDSLNIKYGGIKDLMGKPGAVVVVDALTDANAVREAQTLGVPVFAIVDTNVNPTGIDYVIPGNDDAIKGVQLLLDYFTEAVAEGAGSVKTEEKPVKKRRNRMGVSVDDIKKLRELTGVGLTDAKKALVEADGDFDKALEEMRKKGLTKAEKKGDREAREGLIESYVHSGRIGVIVEVNCETDFVARLDDFKTLAHEIAMQIAAMNPKYASTEDIPAEEMERVKAELMVSEALASKPEEMREKIVTGQLNKHFAEQVLMSQTYILDDSKTVEQHIKEAIAKLGENIVVRQFKRIELGVSE</sequence>
<dbReference type="SUPFAM" id="SSF52313">
    <property type="entry name" value="Ribosomal protein S2"/>
    <property type="match status" value="1"/>
</dbReference>
<evidence type="ECO:0000256" key="8">
    <source>
        <dbReference type="HAMAP-Rule" id="MF_00291"/>
    </source>
</evidence>
<dbReference type="CDD" id="cd14275">
    <property type="entry name" value="UBA_EF-Ts"/>
    <property type="match status" value="1"/>
</dbReference>
<keyword evidence="4 7" id="KW-0648">Protein biosynthesis</keyword>
<keyword evidence="5 8" id="KW-0689">Ribosomal protein</keyword>
<evidence type="ECO:0000256" key="2">
    <source>
        <dbReference type="ARBA" id="ARBA00006242"/>
    </source>
</evidence>
<proteinExistence type="inferred from homology"/>
<dbReference type="HAMAP" id="MF_00050">
    <property type="entry name" value="EF_Ts"/>
    <property type="match status" value="1"/>
</dbReference>
<keyword evidence="6 8" id="KW-0687">Ribonucleoprotein</keyword>
<feature type="domain" description="Translation elongation factor EFTs/EF1B dimerisation" evidence="12">
    <location>
        <begin position="299"/>
        <end position="438"/>
    </location>
</feature>
<evidence type="ECO:0000256" key="6">
    <source>
        <dbReference type="ARBA" id="ARBA00023274"/>
    </source>
</evidence>
<dbReference type="HAMAP" id="MF_00291_B">
    <property type="entry name" value="Ribosomal_uS2_B"/>
    <property type="match status" value="1"/>
</dbReference>
<dbReference type="InterPro" id="IPR005706">
    <property type="entry name" value="Ribosomal_uS2_bac/mit/plastid"/>
</dbReference>
<dbReference type="PROSITE" id="PS00962">
    <property type="entry name" value="RIBOSOMAL_S2_1"/>
    <property type="match status" value="1"/>
</dbReference>
<reference evidence="13 14" key="1">
    <citation type="submission" date="2019-04" db="EMBL/GenBank/DDBJ databases">
        <title>Saccharibacteria TM7 genomes.</title>
        <authorList>
            <person name="Bor B."/>
            <person name="He X."/>
            <person name="Chen T."/>
            <person name="Dewhirst F.E."/>
        </authorList>
    </citation>
    <scope>NUCLEOTIDE SEQUENCE [LARGE SCALE GENOMIC DNA]</scope>
    <source>
        <strain evidence="13 14">BB001</strain>
    </source>
</reference>
<comment type="function">
    <text evidence="7 9">Associates with the EF-Tu.GDP complex and induces the exchange of GDP to GTP. It remains bound to the aminoacyl-tRNA.EF-Tu.GTP complex up to the GTP hydrolysis stage on the ribosome.</text>
</comment>
<dbReference type="AlphaFoldDB" id="A0A4P9A2P7"/>
<dbReference type="KEGG" id="nft:FBF37_00890"/>
<keyword evidence="3 7" id="KW-0251">Elongation factor</keyword>
<dbReference type="SUPFAM" id="SSF46934">
    <property type="entry name" value="UBA-like"/>
    <property type="match status" value="1"/>
</dbReference>
<protein>
    <recommendedName>
        <fullName evidence="7 8">Multifunctional fusion protein</fullName>
    </recommendedName>
    <domain>
        <recommendedName>
            <fullName evidence="7">Elongation factor Ts</fullName>
            <shortName evidence="7">EF-Ts</shortName>
        </recommendedName>
    </domain>
    <domain>
        <recommendedName>
            <fullName evidence="8">Small ribosomal subunit protein uS2</fullName>
        </recommendedName>
    </domain>
</protein>
<evidence type="ECO:0000256" key="9">
    <source>
        <dbReference type="RuleBase" id="RU000642"/>
    </source>
</evidence>
<dbReference type="InterPro" id="IPR018101">
    <property type="entry name" value="Transl_elong_Ts_CS"/>
</dbReference>
<keyword evidence="14" id="KW-1185">Reference proteome</keyword>
<dbReference type="InterPro" id="IPR001816">
    <property type="entry name" value="Transl_elong_EFTs/EF1B"/>
</dbReference>
<dbReference type="Pfam" id="PF00889">
    <property type="entry name" value="EF_TS"/>
    <property type="match status" value="1"/>
</dbReference>
<comment type="subcellular location">
    <subcellularLocation>
        <location evidence="7 10">Cytoplasm</location>
    </subcellularLocation>
</comment>
<organism evidence="13 14">
    <name type="scientific">Candidatus Nanosynbacter featherlites</name>
    <dbReference type="NCBI Taxonomy" id="2572088"/>
    <lineage>
        <taxon>Bacteria</taxon>
        <taxon>Candidatus Saccharimonadota</taxon>
        <taxon>Candidatus Saccharimonadia</taxon>
        <taxon>Candidatus Nanosynbacterales</taxon>
        <taxon>Candidatus Nanosynbacteraceae</taxon>
        <taxon>Candidatus Nanosynbacter</taxon>
    </lineage>
</organism>
<dbReference type="Gene3D" id="3.30.479.20">
    <property type="entry name" value="Elongation factor Ts, dimerisation domain"/>
    <property type="match status" value="1"/>
</dbReference>
<dbReference type="GO" id="GO:0003746">
    <property type="term" value="F:translation elongation factor activity"/>
    <property type="evidence" value="ECO:0007669"/>
    <property type="project" value="UniProtKB-UniRule"/>
</dbReference>
<dbReference type="Gene3D" id="3.40.50.10490">
    <property type="entry name" value="Glucose-6-phosphate isomerase like protein, domain 1"/>
    <property type="match status" value="1"/>
</dbReference>
<dbReference type="NCBIfam" id="TIGR00116">
    <property type="entry name" value="tsf"/>
    <property type="match status" value="1"/>
</dbReference>
<evidence type="ECO:0000256" key="7">
    <source>
        <dbReference type="HAMAP-Rule" id="MF_00050"/>
    </source>
</evidence>
<evidence type="ECO:0000256" key="10">
    <source>
        <dbReference type="RuleBase" id="RU000643"/>
    </source>
</evidence>
<dbReference type="NCBIfam" id="TIGR01011">
    <property type="entry name" value="rpsB_bact"/>
    <property type="match status" value="1"/>
</dbReference>
<dbReference type="SUPFAM" id="SSF54713">
    <property type="entry name" value="Elongation factor Ts (EF-Ts), dimerisation domain"/>
    <property type="match status" value="1"/>
</dbReference>
<dbReference type="Gene3D" id="1.10.286.20">
    <property type="match status" value="1"/>
</dbReference>
<evidence type="ECO:0000256" key="5">
    <source>
        <dbReference type="ARBA" id="ARBA00022980"/>
    </source>
</evidence>
<dbReference type="CDD" id="cd01425">
    <property type="entry name" value="RPS2"/>
    <property type="match status" value="1"/>
</dbReference>
<dbReference type="GO" id="GO:0005737">
    <property type="term" value="C:cytoplasm"/>
    <property type="evidence" value="ECO:0007669"/>
    <property type="project" value="UniProtKB-SubCell"/>
</dbReference>